<feature type="transmembrane region" description="Helical" evidence="1">
    <location>
        <begin position="34"/>
        <end position="58"/>
    </location>
</feature>
<keyword evidence="2" id="KW-0645">Protease</keyword>
<dbReference type="GO" id="GO:0008233">
    <property type="term" value="F:peptidase activity"/>
    <property type="evidence" value="ECO:0007669"/>
    <property type="project" value="UniProtKB-KW"/>
</dbReference>
<feature type="transmembrane region" description="Helical" evidence="1">
    <location>
        <begin position="285"/>
        <end position="305"/>
    </location>
</feature>
<keyword evidence="1" id="KW-1133">Transmembrane helix</keyword>
<dbReference type="RefSeq" id="WP_172356675.1">
    <property type="nucleotide sequence ID" value="NZ_CP053661.1"/>
</dbReference>
<keyword evidence="1" id="KW-0812">Transmembrane</keyword>
<accession>A0A6M8BEA6</accession>
<dbReference type="AlphaFoldDB" id="A0A6M8BEA6"/>
<organism evidence="2 3">
    <name type="scientific">Thermoleptolyngbya sichuanensis A183</name>
    <dbReference type="NCBI Taxonomy" id="2737172"/>
    <lineage>
        <taxon>Bacteria</taxon>
        <taxon>Bacillati</taxon>
        <taxon>Cyanobacteriota</taxon>
        <taxon>Cyanophyceae</taxon>
        <taxon>Oculatellales</taxon>
        <taxon>Oculatellaceae</taxon>
        <taxon>Thermoleptolyngbya</taxon>
        <taxon>Thermoleptolyngbya sichuanensis</taxon>
    </lineage>
</organism>
<keyword evidence="2" id="KW-0378">Hydrolase</keyword>
<feature type="transmembrane region" description="Helical" evidence="1">
    <location>
        <begin position="140"/>
        <end position="164"/>
    </location>
</feature>
<keyword evidence="3" id="KW-1185">Reference proteome</keyword>
<name>A0A6M8BEA6_9CYAN</name>
<dbReference type="GO" id="GO:0006508">
    <property type="term" value="P:proteolysis"/>
    <property type="evidence" value="ECO:0007669"/>
    <property type="project" value="UniProtKB-KW"/>
</dbReference>
<keyword evidence="1" id="KW-0472">Membrane</keyword>
<dbReference type="EMBL" id="CP053661">
    <property type="protein sequence ID" value="QKD83177.1"/>
    <property type="molecule type" value="Genomic_DNA"/>
</dbReference>
<gene>
    <name evidence="2" type="ORF">HPC62_14100</name>
</gene>
<evidence type="ECO:0000256" key="1">
    <source>
        <dbReference type="SAM" id="Phobius"/>
    </source>
</evidence>
<feature type="transmembrane region" description="Helical" evidence="1">
    <location>
        <begin position="70"/>
        <end position="92"/>
    </location>
</feature>
<dbReference type="KEGG" id="theu:HPC62_14100"/>
<feature type="transmembrane region" description="Helical" evidence="1">
    <location>
        <begin position="104"/>
        <end position="128"/>
    </location>
</feature>
<sequence length="1268" mass="140472">MADTAWNQAAELIGGAFSLQSDAFRRAVTLPGGFWLALLIVLLAGLSLGVGQSIILFVNRVKPSRFVFSLLLNAVLFAFGFLFLALSTWLIGLLPGFVRVPLPTLVTVLGLGYAPLLFGFLGALPYLGYPIQNLLSVWNLLSMLVGVAVVVRLSASEALAYVLLGWVVKQLLEGTIAQPIAEFGRRLADRVAGVELAKDSRELRERVLSGTRPAEPIIPPSDVALPEVRQLVAAAGRSHPEAARSVSQAVLEQPSSGYSLRPVDVPEANDPVLQLDYQTRGVPQVVKVVLGLLALAIAFWLVFVLMRPVRDGLFGWYNGLPTPFRLTFDLAWIGVVATVFAGIIAPLESLGWWAGWYGDELDATAVNASLHGYEYGHENEYETAQTSLKGLQAGDRPGAAEQYRPDPYIPQINHYLVYLDGIAQSGEEYTPDIEDFLNALKPALPKDVELVEGLMMYSVLNRPLYEDRPLAFLWRLADKMRWNNPAALLGMLVNLRNVLIVAVSSDKRYGPIYNQGIAQVIFDGLVRRGYRPGSRVPITLLGYSGGGEMSVAAAPYLKRSTNAPIDVISLGGVMSANNNVLVLEHLYHIVGDKDVVERVGPIIFPGRWKLFPLSYWNRGKRKGKVTVLSAGPVGHQVPGGYMDPQATLPDGRTHLQQTIETILQILRGEALRAGDMIPQTPSNYALYQAAAFNRPDYYPIAQTVDPQWYRPIGEWMGRLILPKPEERSHVQGTWLEVHHAPEGYRYLVGERVRLRWVDYPNVQKSMNSVVKDVHFSAEAEFSSRYGGMVHPDRLNHWRRVNALESLAAGHPVDDLIVRLEPPVVVQGDVLLIADTPVQITGRFYALVRFEQPVAGSDQFVVTHFDRATRQFSGKLETMRLPEVVLAKAYGSYPSTTRDLEKSPYNETGWYVYGAKDAAGAFVVQAIAPRALFRLQPESVLFGSKAAYHYIRKQTWADIAAQKGKIASVLCSGLSNGSDAAIQAAIDEWRVGDEALVLHTYGGIGGEKKEPAAATPIFFGHFAYGVATVIHEPLADERQFDICYYQVYTQNTDGLVAGTLHWSRYLGDRQFGWLGTRPICDLLIKLPAYTNPYKIGNVLVSPLDLLERQLQVMTARYRIGDGTGGTYVNAAYNCSQDSNQALFASIRNTERTLRENPRILELLLQEPEQARQFQQLRELGKDLEGKLQSFGGLRRDWERSEYNLGSTLEDYPLRNLWIGLGSWRTILPRKASDAIAHAFLKHGASIWVLRTNQVGGYDPDIEPIAPMTL</sequence>
<feature type="transmembrane region" description="Helical" evidence="1">
    <location>
        <begin position="326"/>
        <end position="347"/>
    </location>
</feature>
<protein>
    <submittedName>
        <fullName evidence="2">CAAX protease</fullName>
    </submittedName>
</protein>
<dbReference type="Proteomes" id="UP000505210">
    <property type="component" value="Chromosome"/>
</dbReference>
<reference evidence="2 3" key="1">
    <citation type="submission" date="2020-05" db="EMBL/GenBank/DDBJ databases">
        <title>Complete genome sequence of of a novel Thermoleptolyngbya strain isolated from hot springs of Ganzi, Sichuan China.</title>
        <authorList>
            <person name="Tang J."/>
            <person name="Daroch M."/>
            <person name="Li L."/>
            <person name="Waleron K."/>
            <person name="Waleron M."/>
            <person name="Waleron M."/>
        </authorList>
    </citation>
    <scope>NUCLEOTIDE SEQUENCE [LARGE SCALE GENOMIC DNA]</scope>
    <source>
        <strain evidence="2 3">PKUAC-SCTA183</strain>
    </source>
</reference>
<proteinExistence type="predicted"/>
<evidence type="ECO:0000313" key="2">
    <source>
        <dbReference type="EMBL" id="QKD83177.1"/>
    </source>
</evidence>
<evidence type="ECO:0000313" key="3">
    <source>
        <dbReference type="Proteomes" id="UP000505210"/>
    </source>
</evidence>